<name>A0A0A1UZ13_9HYPO</name>
<accession>A0A0A1UZ13</accession>
<dbReference type="Proteomes" id="UP000030151">
    <property type="component" value="Unassembled WGS sequence"/>
</dbReference>
<feature type="compositionally biased region" description="Basic residues" evidence="1">
    <location>
        <begin position="285"/>
        <end position="295"/>
    </location>
</feature>
<organism evidence="2 3">
    <name type="scientific">Metarhizium robertsii</name>
    <dbReference type="NCBI Taxonomy" id="568076"/>
    <lineage>
        <taxon>Eukaryota</taxon>
        <taxon>Fungi</taxon>
        <taxon>Dikarya</taxon>
        <taxon>Ascomycota</taxon>
        <taxon>Pezizomycotina</taxon>
        <taxon>Sordariomycetes</taxon>
        <taxon>Hypocreomycetidae</taxon>
        <taxon>Hypocreales</taxon>
        <taxon>Clavicipitaceae</taxon>
        <taxon>Metarhizium</taxon>
    </lineage>
</organism>
<sequence>MAARWPKATVHLLWDKHATRWAPPWANLPEQFKSSASTGALESGAAQSPSLRLAPWRHRRHQVVGPAKALLLAPPDRAISANHPSSSASLARLDDIRPSFIVSVRGALTHCAITRYICAKVQSKDSRETLREAHTKHQAPRPGHDGRQGHVQGPGPGPRPRPREATCAGRRGQGNTRPVSAHICPQARHWHKVRSTPYSIQASAAASPASASASASALLPLCPAFSGPGSFSVRLAAVPPPPATPHLSPPLLPVDLLNTTPLQPAAAILYPRSHPSSSTCTTTHLQHHHHHHHLHGLAPTPGHGPSDHLFLVRSAERSRLSRIPSISLSVARASGNRLRSWSTRRLLESRSSHRRRLLRLQLASRRKPVVAVPVASEDDERRVWHLLLVNPSVCFAHPRPSPSLSHTRALAPAPYSKVKPSQAVDCFFFPFRPPFQSSCFLPCFSSFCSSCFCGAREPLWACGRSPPSSGKALHCSSFFLWVQV</sequence>
<proteinExistence type="predicted"/>
<protein>
    <submittedName>
        <fullName evidence="2">Uncharacterized protein</fullName>
    </submittedName>
</protein>
<evidence type="ECO:0000313" key="2">
    <source>
        <dbReference type="EMBL" id="EXV02558.1"/>
    </source>
</evidence>
<comment type="caution">
    <text evidence="2">The sequence shown here is derived from an EMBL/GenBank/DDBJ whole genome shotgun (WGS) entry which is preliminary data.</text>
</comment>
<dbReference type="EMBL" id="JELW01000004">
    <property type="protein sequence ID" value="EXV02558.1"/>
    <property type="molecule type" value="Genomic_DNA"/>
</dbReference>
<feature type="region of interest" description="Disordered" evidence="1">
    <location>
        <begin position="278"/>
        <end position="297"/>
    </location>
</feature>
<evidence type="ECO:0000313" key="3">
    <source>
        <dbReference type="Proteomes" id="UP000030151"/>
    </source>
</evidence>
<gene>
    <name evidence="2" type="ORF">X797_003679</name>
</gene>
<dbReference type="HOGENOM" id="CLU_563900_0_0_1"/>
<feature type="region of interest" description="Disordered" evidence="1">
    <location>
        <begin position="128"/>
        <end position="181"/>
    </location>
</feature>
<reference evidence="2 3" key="1">
    <citation type="submission" date="2014-02" db="EMBL/GenBank/DDBJ databases">
        <title>The genome sequence of the entomopathogenic fungus Metarhizium robertsii ARSEF 2575.</title>
        <authorList>
            <person name="Giuliano Garisto Donzelli B."/>
            <person name="Roe B.A."/>
            <person name="Macmil S.L."/>
            <person name="Krasnoff S.B."/>
            <person name="Gibson D.M."/>
        </authorList>
    </citation>
    <scope>NUCLEOTIDE SEQUENCE [LARGE SCALE GENOMIC DNA]</scope>
    <source>
        <strain evidence="2 3">ARSEF 2575</strain>
    </source>
</reference>
<evidence type="ECO:0000256" key="1">
    <source>
        <dbReference type="SAM" id="MobiDB-lite"/>
    </source>
</evidence>
<dbReference type="AlphaFoldDB" id="A0A0A1UZ13"/>